<evidence type="ECO:0000313" key="2">
    <source>
        <dbReference type="Proteomes" id="UP000075515"/>
    </source>
</evidence>
<evidence type="ECO:0000313" key="1">
    <source>
        <dbReference type="EMBL" id="KYF85102.1"/>
    </source>
</evidence>
<dbReference type="Proteomes" id="UP000075515">
    <property type="component" value="Unassembled WGS sequence"/>
</dbReference>
<protein>
    <submittedName>
        <fullName evidence="1">Uncharacterized protein</fullName>
    </submittedName>
</protein>
<proteinExistence type="predicted"/>
<organism evidence="1 2">
    <name type="scientific">Sorangium cellulosum</name>
    <name type="common">Polyangium cellulosum</name>
    <dbReference type="NCBI Taxonomy" id="56"/>
    <lineage>
        <taxon>Bacteria</taxon>
        <taxon>Pseudomonadati</taxon>
        <taxon>Myxococcota</taxon>
        <taxon>Polyangia</taxon>
        <taxon>Polyangiales</taxon>
        <taxon>Polyangiaceae</taxon>
        <taxon>Sorangium</taxon>
    </lineage>
</organism>
<dbReference type="EMBL" id="JEMC01002808">
    <property type="protein sequence ID" value="KYF85102.1"/>
    <property type="molecule type" value="Genomic_DNA"/>
</dbReference>
<accession>A0A150S4X9</accession>
<comment type="caution">
    <text evidence="1">The sequence shown here is derived from an EMBL/GenBank/DDBJ whole genome shotgun (WGS) entry which is preliminary data.</text>
</comment>
<gene>
    <name evidence="1" type="ORF">BE18_14765</name>
</gene>
<name>A0A150S4X9_SORCE</name>
<dbReference type="AlphaFoldDB" id="A0A150S4X9"/>
<reference evidence="1 2" key="1">
    <citation type="submission" date="2014-02" db="EMBL/GenBank/DDBJ databases">
        <title>The small core and large imbalanced accessory genome model reveals a collaborative survival strategy of Sorangium cellulosum strains in nature.</title>
        <authorList>
            <person name="Han K."/>
            <person name="Peng R."/>
            <person name="Blom J."/>
            <person name="Li Y.-Z."/>
        </authorList>
    </citation>
    <scope>NUCLEOTIDE SEQUENCE [LARGE SCALE GENOMIC DNA]</scope>
    <source>
        <strain evidence="1 2">So0149</strain>
    </source>
</reference>
<sequence>MRHVRPLGPLRLRSGSVSVADPVSHLHKQPLVQRAPRGQHEVTLLCGEDPSEVGAVVVRC</sequence>